<dbReference type="PROSITE" id="PS51318">
    <property type="entry name" value="TAT"/>
    <property type="match status" value="1"/>
</dbReference>
<dbReference type="AlphaFoldDB" id="A0A484HNT9"/>
<sequence>MSKKNEKEKKDEGFACSPGCPGGVNRRDFLKTAAAAGLAGAMAGPSHVLAGVEKKALSGEGDAGAFGDFRPDPITEEIREHAHRLGIDLVWDRETQCEFSQSGHGGVAGLCCFHCQMGPCTLGDATGNERGVCGATMDTIVARGLVARMVCGAASHAEHMRAAAKILKGVGLGNLPGYRIADPDKLDAVYKGLGCSGANKALAVAETSLADFSRNEGSPAWLEYKANPERKARWKKMGILPTGAGAEFSEASHRIHMGVDSDMENLAADALKLGLVDGYCGLHPASAIQDILFGVPKLVLGRANLTVLEKDQVNIAVHGHEPILSEKILEAARRVSSPPINVVGICCTGNELLMRKGVPLAGSMIQQELAIATGALEAMVVDVQCVMPNIQRVAGRFHTKIITTHPHARIEGATHMEFVPEKADEIAAGIVKTAVDNFANRKKDRMMIPKQAPARLMAGFSVEQIVAALAGLNPANPLKPLIDAIASNRVRGVAAIVGCVSPKGPYGYRHAILTQRLIKENVLVVGTGCWSHVAAQRGLMAPDPAYPGVGAGLKATLQAVAEANGLDAIPACWHMGACVDNARIEDVLNPLAASLKVKISDLPVAASAPELITEKAVSIGVWAVGLGVFTHIGEPPYVSGSDRMARLLTRDVENIVGGRFYVESDPEKAARAMLARIDEKRKALGLPV</sequence>
<feature type="binding site" evidence="12">
    <location>
        <position position="120"/>
    </location>
    <ligand>
        <name>[4Fe-4S] cluster</name>
        <dbReference type="ChEBI" id="CHEBI:49883"/>
        <label>2</label>
    </ligand>
</feature>
<evidence type="ECO:0000256" key="9">
    <source>
        <dbReference type="ARBA" id="ARBA00023014"/>
    </source>
</evidence>
<dbReference type="InterPro" id="IPR019546">
    <property type="entry name" value="TAT_signal_bac_arc"/>
</dbReference>
<evidence type="ECO:0000256" key="1">
    <source>
        <dbReference type="ARBA" id="ARBA00001966"/>
    </source>
</evidence>
<dbReference type="InterPro" id="IPR010047">
    <property type="entry name" value="CODH"/>
</dbReference>
<proteinExistence type="predicted"/>
<evidence type="ECO:0000256" key="3">
    <source>
        <dbReference type="ARBA" id="ARBA00011771"/>
    </source>
</evidence>
<evidence type="ECO:0000256" key="6">
    <source>
        <dbReference type="ARBA" id="ARBA00022723"/>
    </source>
</evidence>
<dbReference type="InterPro" id="IPR016101">
    <property type="entry name" value="CO_DH_a-bundle"/>
</dbReference>
<name>A0A484HNT9_9BACT</name>
<keyword evidence="8 11" id="KW-0408">Iron</keyword>
<dbReference type="InterPro" id="IPR004137">
    <property type="entry name" value="HCP/CODH"/>
</dbReference>
<feature type="binding site" evidence="12">
    <location>
        <position position="320"/>
    </location>
    <ligand>
        <name>[Ni-4Fe-4S] cluster</name>
        <dbReference type="ChEBI" id="CHEBI:47739"/>
    </ligand>
</feature>
<comment type="subunit">
    <text evidence="3">Heterodimer of a large and a small subunit.</text>
</comment>
<comment type="subcellular location">
    <subcellularLocation>
        <location evidence="2">Cell envelope</location>
    </subcellularLocation>
</comment>
<dbReference type="SUPFAM" id="SSF56821">
    <property type="entry name" value="Prismane protein-like"/>
    <property type="match status" value="1"/>
</dbReference>
<evidence type="ECO:0000256" key="2">
    <source>
        <dbReference type="ARBA" id="ARBA00004196"/>
    </source>
</evidence>
<dbReference type="PANTHER" id="PTHR30109:SF4">
    <property type="entry name" value="CARBON MONOXIDE DEHYDROGENASE"/>
    <property type="match status" value="1"/>
</dbReference>
<feature type="binding site" evidence="12">
    <location>
        <position position="347"/>
    </location>
    <ligand>
        <name>[Ni-4Fe-4S] cluster</name>
        <dbReference type="ChEBI" id="CHEBI:47739"/>
    </ligand>
</feature>
<dbReference type="EMBL" id="CAACVI010000034">
    <property type="protein sequence ID" value="VEN74595.1"/>
    <property type="molecule type" value="Genomic_DNA"/>
</dbReference>
<feature type="binding site" evidence="12">
    <location>
        <position position="499"/>
    </location>
    <ligand>
        <name>[Ni-4Fe-4S] cluster</name>
        <dbReference type="ChEBI" id="CHEBI:47739"/>
    </ligand>
</feature>
<evidence type="ECO:0000256" key="5">
    <source>
        <dbReference type="ARBA" id="ARBA00022596"/>
    </source>
</evidence>
<dbReference type="InterPro" id="IPR016099">
    <property type="entry name" value="Prismane-like_a/b-sand"/>
</dbReference>
<gene>
    <name evidence="13" type="primary">cooS</name>
    <name evidence="13" type="ORF">EPICR_40179</name>
</gene>
<dbReference type="Pfam" id="PF03063">
    <property type="entry name" value="Prismane"/>
    <property type="match status" value="1"/>
</dbReference>
<evidence type="ECO:0000256" key="11">
    <source>
        <dbReference type="PIRNR" id="PIRNR005023"/>
    </source>
</evidence>
<accession>A0A484HNT9</accession>
<dbReference type="GO" id="GO:0006091">
    <property type="term" value="P:generation of precursor metabolites and energy"/>
    <property type="evidence" value="ECO:0007669"/>
    <property type="project" value="InterPro"/>
</dbReference>
<organism evidence="13">
    <name type="scientific">uncultured Desulfobacteraceae bacterium</name>
    <dbReference type="NCBI Taxonomy" id="218296"/>
    <lineage>
        <taxon>Bacteria</taxon>
        <taxon>Pseudomonadati</taxon>
        <taxon>Thermodesulfobacteriota</taxon>
        <taxon>Desulfobacteria</taxon>
        <taxon>Desulfobacterales</taxon>
        <taxon>Desulfobacteraceae</taxon>
        <taxon>environmental samples</taxon>
    </lineage>
</organism>
<evidence type="ECO:0000256" key="12">
    <source>
        <dbReference type="PIRSR" id="PIRSR005023-1"/>
    </source>
</evidence>
<dbReference type="GO" id="GO:0030313">
    <property type="term" value="C:cell envelope"/>
    <property type="evidence" value="ECO:0007669"/>
    <property type="project" value="UniProtKB-SubCell"/>
</dbReference>
<evidence type="ECO:0000256" key="8">
    <source>
        <dbReference type="ARBA" id="ARBA00023004"/>
    </source>
</evidence>
<keyword evidence="6 11" id="KW-0479">Metal-binding</keyword>
<dbReference type="GO" id="GO:0016151">
    <property type="term" value="F:nickel cation binding"/>
    <property type="evidence" value="ECO:0007669"/>
    <property type="project" value="InterPro"/>
</dbReference>
<keyword evidence="9 11" id="KW-0411">Iron-sulfur</keyword>
<dbReference type="PANTHER" id="PTHR30109">
    <property type="entry name" value="HYDROXYLAMINE REDUCTASE"/>
    <property type="match status" value="1"/>
</dbReference>
<evidence type="ECO:0000256" key="10">
    <source>
        <dbReference type="ARBA" id="ARBA00048733"/>
    </source>
</evidence>
<dbReference type="InterPro" id="IPR011254">
    <property type="entry name" value="Prismane-like_sf"/>
</dbReference>
<dbReference type="GO" id="GO:0004601">
    <property type="term" value="F:peroxidase activity"/>
    <property type="evidence" value="ECO:0007669"/>
    <property type="project" value="TreeGrafter"/>
</dbReference>
<dbReference type="NCBIfam" id="TIGR01409">
    <property type="entry name" value="TAT_signal_seq"/>
    <property type="match status" value="1"/>
</dbReference>
<dbReference type="GO" id="GO:0042542">
    <property type="term" value="P:response to hydrogen peroxide"/>
    <property type="evidence" value="ECO:0007669"/>
    <property type="project" value="TreeGrafter"/>
</dbReference>
<feature type="binding site" evidence="12">
    <location>
        <position position="133"/>
    </location>
    <ligand>
        <name>[4Fe-4S] cluster</name>
        <dbReference type="ChEBI" id="CHEBI:49883"/>
        <label>2</label>
    </ligand>
</feature>
<dbReference type="GO" id="GO:0050418">
    <property type="term" value="F:hydroxylamine reductase activity"/>
    <property type="evidence" value="ECO:0007669"/>
    <property type="project" value="TreeGrafter"/>
</dbReference>
<dbReference type="InterPro" id="IPR006311">
    <property type="entry name" value="TAT_signal"/>
</dbReference>
<protein>
    <recommendedName>
        <fullName evidence="11">Carbon monoxide dehydrogenase</fullName>
        <ecNumber evidence="11">1.2.7.4</ecNumber>
    </recommendedName>
</protein>
<comment type="cofactor">
    <cofactor evidence="1">
        <name>[4Fe-4S] cluster</name>
        <dbReference type="ChEBI" id="CHEBI:49883"/>
    </cofactor>
</comment>
<feature type="binding site" evidence="12">
    <location>
        <position position="111"/>
    </location>
    <ligand>
        <name>[4Fe-4S] cluster</name>
        <dbReference type="ChEBI" id="CHEBI:49883"/>
        <label>1</label>
        <note>ligand shared between dimeric partners</note>
    </ligand>
</feature>
<dbReference type="Gene3D" id="1.20.1270.30">
    <property type="match status" value="1"/>
</dbReference>
<dbReference type="Pfam" id="PF10518">
    <property type="entry name" value="TAT_signal"/>
    <property type="match status" value="1"/>
</dbReference>
<dbReference type="GO" id="GO:0051539">
    <property type="term" value="F:4 iron, 4 sulfur cluster binding"/>
    <property type="evidence" value="ECO:0007669"/>
    <property type="project" value="UniProtKB-UniRule"/>
</dbReference>
<feature type="binding site" evidence="12">
    <location>
        <position position="578"/>
    </location>
    <ligand>
        <name>[Ni-4Fe-4S] cluster</name>
        <dbReference type="ChEBI" id="CHEBI:47739"/>
    </ligand>
</feature>
<feature type="binding site" evidence="12">
    <location>
        <position position="115"/>
    </location>
    <ligand>
        <name>[4Fe-4S] cluster</name>
        <dbReference type="ChEBI" id="CHEBI:49883"/>
        <label>2</label>
    </ligand>
</feature>
<dbReference type="EC" id="1.2.7.4" evidence="11"/>
<keyword evidence="7 11" id="KW-0560">Oxidoreductase</keyword>
<feature type="binding site" evidence="12">
    <location>
        <position position="385"/>
    </location>
    <ligand>
        <name>[Ni-4Fe-4S] cluster</name>
        <dbReference type="ChEBI" id="CHEBI:47739"/>
    </ligand>
</feature>
<dbReference type="GO" id="GO:0043885">
    <property type="term" value="F:anaerobic carbon-monoxide dehydrogenase activity"/>
    <property type="evidence" value="ECO:0007669"/>
    <property type="project" value="UniProtKB-UniRule"/>
</dbReference>
<evidence type="ECO:0000313" key="13">
    <source>
        <dbReference type="EMBL" id="VEN74595.1"/>
    </source>
</evidence>
<dbReference type="PIRSF" id="PIRSF005023">
    <property type="entry name" value="CODH"/>
    <property type="match status" value="1"/>
</dbReference>
<feature type="binding site" evidence="12">
    <location>
        <position position="112"/>
    </location>
    <ligand>
        <name>[4Fe-4S] cluster</name>
        <dbReference type="ChEBI" id="CHEBI:49883"/>
        <label>2</label>
    </ligand>
</feature>
<feature type="binding site" evidence="12">
    <location>
        <position position="529"/>
    </location>
    <ligand>
        <name>[Ni-4Fe-4S] cluster</name>
        <dbReference type="ChEBI" id="CHEBI:47739"/>
    </ligand>
</feature>
<reference evidence="13" key="1">
    <citation type="submission" date="2019-01" db="EMBL/GenBank/DDBJ databases">
        <authorList>
            <consortium name="Genoscope - CEA"/>
            <person name="William W."/>
        </authorList>
    </citation>
    <scope>NUCLEOTIDE SEQUENCE</scope>
    <source>
        <strain evidence="13">CR-1</strain>
    </source>
</reference>
<dbReference type="Gene3D" id="3.40.50.2030">
    <property type="match status" value="2"/>
</dbReference>
<keyword evidence="4 11" id="KW-0004">4Fe-4S</keyword>
<comment type="catalytic activity">
    <reaction evidence="10 11">
        <text>CO + 2 oxidized [2Fe-2S]-[ferredoxin] + H2O = 2 reduced [2Fe-2S]-[ferredoxin] + CO2 + 2 H(+)</text>
        <dbReference type="Rhea" id="RHEA:21040"/>
        <dbReference type="Rhea" id="RHEA-COMP:10000"/>
        <dbReference type="Rhea" id="RHEA-COMP:10001"/>
        <dbReference type="ChEBI" id="CHEBI:15377"/>
        <dbReference type="ChEBI" id="CHEBI:15378"/>
        <dbReference type="ChEBI" id="CHEBI:16526"/>
        <dbReference type="ChEBI" id="CHEBI:17245"/>
        <dbReference type="ChEBI" id="CHEBI:33737"/>
        <dbReference type="ChEBI" id="CHEBI:33738"/>
        <dbReference type="EC" id="1.2.7.4"/>
    </reaction>
</comment>
<dbReference type="NCBIfam" id="TIGR01702">
    <property type="entry name" value="CO_DH_cata"/>
    <property type="match status" value="1"/>
</dbReference>
<evidence type="ECO:0000256" key="4">
    <source>
        <dbReference type="ARBA" id="ARBA00022485"/>
    </source>
</evidence>
<keyword evidence="5 12" id="KW-0533">Nickel</keyword>
<evidence type="ECO:0000256" key="7">
    <source>
        <dbReference type="ARBA" id="ARBA00023002"/>
    </source>
</evidence>